<keyword evidence="2" id="KW-1185">Reference proteome</keyword>
<proteinExistence type="predicted"/>
<reference evidence="1" key="1">
    <citation type="journal article" date="2022" name="bioRxiv">
        <title>Sequencing and chromosome-scale assembly of the giantPleurodeles waltlgenome.</title>
        <authorList>
            <person name="Brown T."/>
            <person name="Elewa A."/>
            <person name="Iarovenko S."/>
            <person name="Subramanian E."/>
            <person name="Araus A.J."/>
            <person name="Petzold A."/>
            <person name="Susuki M."/>
            <person name="Suzuki K.-i.T."/>
            <person name="Hayashi T."/>
            <person name="Toyoda A."/>
            <person name="Oliveira C."/>
            <person name="Osipova E."/>
            <person name="Leigh N.D."/>
            <person name="Simon A."/>
            <person name="Yun M.H."/>
        </authorList>
    </citation>
    <scope>NUCLEOTIDE SEQUENCE</scope>
    <source>
        <strain evidence="1">20211129_DDA</strain>
        <tissue evidence="1">Liver</tissue>
    </source>
</reference>
<evidence type="ECO:0000313" key="1">
    <source>
        <dbReference type="EMBL" id="KAJ1193148.1"/>
    </source>
</evidence>
<dbReference type="AlphaFoldDB" id="A0AAV7UYQ1"/>
<dbReference type="Proteomes" id="UP001066276">
    <property type="component" value="Chromosome 2_2"/>
</dbReference>
<sequence>MKPLAAREAGSACAVARANTLVTFPKQQRFLAAIKNFKRSISNDYRSILTLVAIEVIQPEQRWFYEEFIQEVKNT</sequence>
<comment type="caution">
    <text evidence="1">The sequence shown here is derived from an EMBL/GenBank/DDBJ whole genome shotgun (WGS) entry which is preliminary data.</text>
</comment>
<dbReference type="EMBL" id="JANPWB010000004">
    <property type="protein sequence ID" value="KAJ1193148.1"/>
    <property type="molecule type" value="Genomic_DNA"/>
</dbReference>
<evidence type="ECO:0000313" key="2">
    <source>
        <dbReference type="Proteomes" id="UP001066276"/>
    </source>
</evidence>
<name>A0AAV7UYQ1_PLEWA</name>
<accession>A0AAV7UYQ1</accession>
<protein>
    <submittedName>
        <fullName evidence="1">Uncharacterized protein</fullName>
    </submittedName>
</protein>
<gene>
    <name evidence="1" type="ORF">NDU88_002453</name>
</gene>
<organism evidence="1 2">
    <name type="scientific">Pleurodeles waltl</name>
    <name type="common">Iberian ribbed newt</name>
    <dbReference type="NCBI Taxonomy" id="8319"/>
    <lineage>
        <taxon>Eukaryota</taxon>
        <taxon>Metazoa</taxon>
        <taxon>Chordata</taxon>
        <taxon>Craniata</taxon>
        <taxon>Vertebrata</taxon>
        <taxon>Euteleostomi</taxon>
        <taxon>Amphibia</taxon>
        <taxon>Batrachia</taxon>
        <taxon>Caudata</taxon>
        <taxon>Salamandroidea</taxon>
        <taxon>Salamandridae</taxon>
        <taxon>Pleurodelinae</taxon>
        <taxon>Pleurodeles</taxon>
    </lineage>
</organism>